<proteinExistence type="predicted"/>
<dbReference type="EMBL" id="JACHMD010000001">
    <property type="protein sequence ID" value="MBB4668241.1"/>
    <property type="molecule type" value="Genomic_DNA"/>
</dbReference>
<dbReference type="SFLD" id="SFLDS00001">
    <property type="entry name" value="Enolase"/>
    <property type="match status" value="1"/>
</dbReference>
<dbReference type="Gene3D" id="3.20.20.120">
    <property type="entry name" value="Enolase-like C-terminal domain"/>
    <property type="match status" value="1"/>
</dbReference>
<dbReference type="InterPro" id="IPR013341">
    <property type="entry name" value="Mandelate_racemase_N_dom"/>
</dbReference>
<dbReference type="RefSeq" id="WP_184219944.1">
    <property type="nucleotide sequence ID" value="NZ_JACHMD010000001.1"/>
</dbReference>
<dbReference type="SUPFAM" id="SSF54826">
    <property type="entry name" value="Enolase N-terminal domain-like"/>
    <property type="match status" value="1"/>
</dbReference>
<dbReference type="Pfam" id="PF02746">
    <property type="entry name" value="MR_MLE_N"/>
    <property type="match status" value="1"/>
</dbReference>
<dbReference type="SMART" id="SM00922">
    <property type="entry name" value="MR_MLE"/>
    <property type="match status" value="1"/>
</dbReference>
<sequence length="370" mass="39728">MQQGAGMRITKVVTAVAPFTRGTSLDDTRISTPMGVFPRHAERRSSWRGPGADLIWVLVRTDDSEVWGIGQSRGGRVTEALILEHLAGLLHGRDPLAISERVAELDRATQPYAAGGIASMGIAAVELALWDLAARAAGLPLVRLLGGSESDVPYYLTVPDHSLFDVLEPELIARARTVKIPARFGPADGRSAITRVIADLEATRERVPEHVPLSIDCFMSWDAEFARRVVHCASDLGLDWIEEPLHPLDVDGHRMLRTTLPARVASGEHVFTLREGRRLVEAGCVDVAQFDVTWCGGLEVARTLGRQAVDAGMLFAPHAAGLQPWATHLVNAFGPGAWLEVLVGVDGTAEVPTVRDGPGVGIDPAQVGLA</sequence>
<dbReference type="InterPro" id="IPR036849">
    <property type="entry name" value="Enolase-like_C_sf"/>
</dbReference>
<keyword evidence="6" id="KW-1185">Reference proteome</keyword>
<dbReference type="GO" id="GO:0000287">
    <property type="term" value="F:magnesium ion binding"/>
    <property type="evidence" value="ECO:0007669"/>
    <property type="project" value="TreeGrafter"/>
</dbReference>
<dbReference type="Proteomes" id="UP000573729">
    <property type="component" value="Unassembled WGS sequence"/>
</dbReference>
<dbReference type="GO" id="GO:0050032">
    <property type="term" value="F:L-rhamnonate dehydratase activity"/>
    <property type="evidence" value="ECO:0007669"/>
    <property type="project" value="UniProtKB-EC"/>
</dbReference>
<dbReference type="PANTHER" id="PTHR13794:SF58">
    <property type="entry name" value="MITOCHONDRIAL ENOLASE SUPERFAMILY MEMBER 1"/>
    <property type="match status" value="1"/>
</dbReference>
<dbReference type="InterPro" id="IPR013342">
    <property type="entry name" value="Mandelate_racemase_C"/>
</dbReference>
<dbReference type="InterPro" id="IPR029017">
    <property type="entry name" value="Enolase-like_N"/>
</dbReference>
<keyword evidence="5" id="KW-0456">Lyase</keyword>
<dbReference type="InterPro" id="IPR046945">
    <property type="entry name" value="RHMD-like"/>
</dbReference>
<evidence type="ECO:0000256" key="1">
    <source>
        <dbReference type="ARBA" id="ARBA00001946"/>
    </source>
</evidence>
<evidence type="ECO:0000259" key="4">
    <source>
        <dbReference type="SMART" id="SM00922"/>
    </source>
</evidence>
<accession>A0A7W7FJB1</accession>
<evidence type="ECO:0000256" key="2">
    <source>
        <dbReference type="ARBA" id="ARBA00022723"/>
    </source>
</evidence>
<dbReference type="SUPFAM" id="SSF51604">
    <property type="entry name" value="Enolase C-terminal domain-like"/>
    <property type="match status" value="1"/>
</dbReference>
<dbReference type="AlphaFoldDB" id="A0A7W7FJB1"/>
<comment type="cofactor">
    <cofactor evidence="1">
        <name>Mg(2+)</name>
        <dbReference type="ChEBI" id="CHEBI:18420"/>
    </cofactor>
</comment>
<gene>
    <name evidence="5" type="ORF">BKA24_002950</name>
</gene>
<keyword evidence="3" id="KW-0460">Magnesium</keyword>
<dbReference type="InterPro" id="IPR029065">
    <property type="entry name" value="Enolase_C-like"/>
</dbReference>
<dbReference type="CDD" id="cd03316">
    <property type="entry name" value="MR_like"/>
    <property type="match status" value="1"/>
</dbReference>
<dbReference type="GO" id="GO:0016052">
    <property type="term" value="P:carbohydrate catabolic process"/>
    <property type="evidence" value="ECO:0007669"/>
    <property type="project" value="TreeGrafter"/>
</dbReference>
<dbReference type="EC" id="4.2.1.90" evidence="5"/>
<protein>
    <submittedName>
        <fullName evidence="5">L-rhamnonate dehydratase</fullName>
        <ecNumber evidence="5">4.2.1.90</ecNumber>
    </submittedName>
</protein>
<organism evidence="5 6">
    <name type="scientific">Microbacterium marinum</name>
    <dbReference type="NCBI Taxonomy" id="421115"/>
    <lineage>
        <taxon>Bacteria</taxon>
        <taxon>Bacillati</taxon>
        <taxon>Actinomycetota</taxon>
        <taxon>Actinomycetes</taxon>
        <taxon>Micrococcales</taxon>
        <taxon>Microbacteriaceae</taxon>
        <taxon>Microbacterium</taxon>
    </lineage>
</organism>
<reference evidence="5 6" key="1">
    <citation type="submission" date="2020-08" db="EMBL/GenBank/DDBJ databases">
        <title>Sequencing the genomes of 1000 actinobacteria strains.</title>
        <authorList>
            <person name="Klenk H.-P."/>
        </authorList>
    </citation>
    <scope>NUCLEOTIDE SEQUENCE [LARGE SCALE GENOMIC DNA]</scope>
    <source>
        <strain evidence="5 6">DSM 24947</strain>
    </source>
</reference>
<dbReference type="Pfam" id="PF13378">
    <property type="entry name" value="MR_MLE_C"/>
    <property type="match status" value="1"/>
</dbReference>
<name>A0A7W7FJB1_9MICO</name>
<dbReference type="Gene3D" id="3.30.390.10">
    <property type="entry name" value="Enolase-like, N-terminal domain"/>
    <property type="match status" value="1"/>
</dbReference>
<evidence type="ECO:0000256" key="3">
    <source>
        <dbReference type="ARBA" id="ARBA00022842"/>
    </source>
</evidence>
<feature type="domain" description="Mandelate racemase/muconate lactonizing enzyme C-terminal" evidence="4">
    <location>
        <begin position="159"/>
        <end position="263"/>
    </location>
</feature>
<comment type="caution">
    <text evidence="5">The sequence shown here is derived from an EMBL/GenBank/DDBJ whole genome shotgun (WGS) entry which is preliminary data.</text>
</comment>
<evidence type="ECO:0000313" key="5">
    <source>
        <dbReference type="EMBL" id="MBB4668241.1"/>
    </source>
</evidence>
<dbReference type="PANTHER" id="PTHR13794">
    <property type="entry name" value="ENOLASE SUPERFAMILY, MANDELATE RACEMASE"/>
    <property type="match status" value="1"/>
</dbReference>
<keyword evidence="2" id="KW-0479">Metal-binding</keyword>
<evidence type="ECO:0000313" key="6">
    <source>
        <dbReference type="Proteomes" id="UP000573729"/>
    </source>
</evidence>